<name>A0A9W6XZ09_9STRA</name>
<sequence>MATGLSKRAEEDIVLWISTLRKDDAPVSRTMLKLKARYTADDCGLSDEQFTASSSWMQLFMRRHRLSLRTKTRQGQTTPENAVEVVRAFGAEVLQTSVEHNCVQVSNADQTGKLPTGRLCF</sequence>
<evidence type="ECO:0000313" key="4">
    <source>
        <dbReference type="Proteomes" id="UP001165121"/>
    </source>
</evidence>
<dbReference type="InterPro" id="IPR009057">
    <property type="entry name" value="Homeodomain-like_sf"/>
</dbReference>
<dbReference type="OrthoDB" id="127815at2759"/>
<dbReference type="AlphaFoldDB" id="A0A9W6XZ09"/>
<organism evidence="3 4">
    <name type="scientific">Phytophthora fragariaefolia</name>
    <dbReference type="NCBI Taxonomy" id="1490495"/>
    <lineage>
        <taxon>Eukaryota</taxon>
        <taxon>Sar</taxon>
        <taxon>Stramenopiles</taxon>
        <taxon>Oomycota</taxon>
        <taxon>Peronosporomycetes</taxon>
        <taxon>Peronosporales</taxon>
        <taxon>Peronosporaceae</taxon>
        <taxon>Phytophthora</taxon>
    </lineage>
</organism>
<reference evidence="3" key="1">
    <citation type="submission" date="2023-04" db="EMBL/GenBank/DDBJ databases">
        <title>Phytophthora fragariaefolia NBRC 109709.</title>
        <authorList>
            <person name="Ichikawa N."/>
            <person name="Sato H."/>
            <person name="Tonouchi N."/>
        </authorList>
    </citation>
    <scope>NUCLEOTIDE SEQUENCE</scope>
    <source>
        <strain evidence="3">NBRC 109709</strain>
    </source>
</reference>
<dbReference type="InterPro" id="IPR006600">
    <property type="entry name" value="HTH_CenpB_DNA-bd_dom"/>
</dbReference>
<dbReference type="PROSITE" id="PS51253">
    <property type="entry name" value="HTH_CENPB"/>
    <property type="match status" value="1"/>
</dbReference>
<protein>
    <submittedName>
        <fullName evidence="3">Unnamed protein product</fullName>
    </submittedName>
</protein>
<gene>
    <name evidence="3" type="ORF">Pfra01_001854300</name>
</gene>
<keyword evidence="4" id="KW-1185">Reference proteome</keyword>
<dbReference type="SMART" id="SM00674">
    <property type="entry name" value="CENPB"/>
    <property type="match status" value="1"/>
</dbReference>
<feature type="domain" description="HTH CENPB-type" evidence="2">
    <location>
        <begin position="1"/>
        <end position="70"/>
    </location>
</feature>
<dbReference type="SUPFAM" id="SSF46689">
    <property type="entry name" value="Homeodomain-like"/>
    <property type="match status" value="1"/>
</dbReference>
<accession>A0A9W6XZ09</accession>
<evidence type="ECO:0000256" key="1">
    <source>
        <dbReference type="ARBA" id="ARBA00023125"/>
    </source>
</evidence>
<evidence type="ECO:0000259" key="2">
    <source>
        <dbReference type="PROSITE" id="PS51253"/>
    </source>
</evidence>
<dbReference type="EMBL" id="BSXT01002295">
    <property type="protein sequence ID" value="GMF48231.1"/>
    <property type="molecule type" value="Genomic_DNA"/>
</dbReference>
<comment type="caution">
    <text evidence="3">The sequence shown here is derived from an EMBL/GenBank/DDBJ whole genome shotgun (WGS) entry which is preliminary data.</text>
</comment>
<dbReference type="Gene3D" id="1.10.10.60">
    <property type="entry name" value="Homeodomain-like"/>
    <property type="match status" value="1"/>
</dbReference>
<proteinExistence type="predicted"/>
<dbReference type="Proteomes" id="UP001165121">
    <property type="component" value="Unassembled WGS sequence"/>
</dbReference>
<evidence type="ECO:0000313" key="3">
    <source>
        <dbReference type="EMBL" id="GMF48231.1"/>
    </source>
</evidence>
<dbReference type="Pfam" id="PF03221">
    <property type="entry name" value="HTH_Tnp_Tc5"/>
    <property type="match status" value="1"/>
</dbReference>
<keyword evidence="1" id="KW-0238">DNA-binding</keyword>
<dbReference type="GO" id="GO:0003677">
    <property type="term" value="F:DNA binding"/>
    <property type="evidence" value="ECO:0007669"/>
    <property type="project" value="UniProtKB-KW"/>
</dbReference>